<dbReference type="InterPro" id="IPR023631">
    <property type="entry name" value="Amidase_dom"/>
</dbReference>
<evidence type="ECO:0000259" key="1">
    <source>
        <dbReference type="Pfam" id="PF01425"/>
    </source>
</evidence>
<dbReference type="EMBL" id="CP165734">
    <property type="protein sequence ID" value="XDV58917.1"/>
    <property type="molecule type" value="Genomic_DNA"/>
</dbReference>
<proteinExistence type="predicted"/>
<gene>
    <name evidence="2" type="ORF">AB8Z38_05445</name>
</gene>
<dbReference type="GO" id="GO:0003824">
    <property type="term" value="F:catalytic activity"/>
    <property type="evidence" value="ECO:0007669"/>
    <property type="project" value="InterPro"/>
</dbReference>
<dbReference type="Pfam" id="PF01425">
    <property type="entry name" value="Amidase"/>
    <property type="match status" value="1"/>
</dbReference>
<dbReference type="PANTHER" id="PTHR11895:SF176">
    <property type="entry name" value="AMIDASE AMID-RELATED"/>
    <property type="match status" value="1"/>
</dbReference>
<dbReference type="RefSeq" id="WP_369723450.1">
    <property type="nucleotide sequence ID" value="NZ_CP165734.1"/>
</dbReference>
<dbReference type="InterPro" id="IPR036928">
    <property type="entry name" value="AS_sf"/>
</dbReference>
<dbReference type="PANTHER" id="PTHR11895">
    <property type="entry name" value="TRANSAMIDASE"/>
    <property type="match status" value="1"/>
</dbReference>
<protein>
    <submittedName>
        <fullName evidence="2">Amidase</fullName>
    </submittedName>
</protein>
<name>A0AB39XQG5_9BRAD</name>
<dbReference type="SUPFAM" id="SSF75304">
    <property type="entry name" value="Amidase signature (AS) enzymes"/>
    <property type="match status" value="1"/>
</dbReference>
<accession>A0AB39XQG5</accession>
<evidence type="ECO:0000313" key="2">
    <source>
        <dbReference type="EMBL" id="XDV58917.1"/>
    </source>
</evidence>
<dbReference type="Gene3D" id="3.90.1300.10">
    <property type="entry name" value="Amidase signature (AS) domain"/>
    <property type="match status" value="1"/>
</dbReference>
<feature type="domain" description="Amidase" evidence="1">
    <location>
        <begin position="26"/>
        <end position="446"/>
    </location>
</feature>
<organism evidence="2">
    <name type="scientific">Bradyrhizobium sp. LLZ17</name>
    <dbReference type="NCBI Taxonomy" id="3239388"/>
    <lineage>
        <taxon>Bacteria</taxon>
        <taxon>Pseudomonadati</taxon>
        <taxon>Pseudomonadota</taxon>
        <taxon>Alphaproteobacteria</taxon>
        <taxon>Hyphomicrobiales</taxon>
        <taxon>Nitrobacteraceae</taxon>
        <taxon>Bradyrhizobium</taxon>
    </lineage>
</organism>
<reference evidence="2" key="1">
    <citation type="submission" date="2024-08" db="EMBL/GenBank/DDBJ databases">
        <authorList>
            <person name="Chaddad Z."/>
            <person name="Lamrabet M."/>
            <person name="Bouhnik O."/>
            <person name="Alami S."/>
            <person name="Wipf D."/>
            <person name="Courty P.E."/>
            <person name="Missbah El Idrissi M."/>
        </authorList>
    </citation>
    <scope>NUCLEOTIDE SEQUENCE</scope>
    <source>
        <strain evidence="2">LLZ17</strain>
    </source>
</reference>
<dbReference type="AlphaFoldDB" id="A0AB39XQG5"/>
<sequence>MADALHYLELTELAARLKARAISALDVTRSQLHRICALDCDLGSYVHVMAESAIAEAKAADAEIACGHYRGPLHGVPIALKDLFWTKGIPTAAGTTLHRDFRPDEDATVVRRLKDAGAIVLGKLQLTEGAYSDHHPLVTPPKNPWNADYWPGISSSGSAVATAAGLCFGSLGSDTGGSIRWPCAANGLTGLKPSWGRVSRHGTFELAASLDHVGPIGRSAVDTAALLGVIAGHDPSDPTSLLDPVPDYLAAAIQDVRGLRIGVDAAWNGNDVDVATQRVLSDAIDAFRTHGADIVDVQFPDVKQAVVDWTPNCAVEAAVAHEATYPARKDQYGPILASVIEAGRALSALDYQKILLRRLALRGRVTALFETIDLLLIPVHPFPPVTLAPIRTLGEQPDLIAKMQRYTCAFDMTGHPTITLPGGASADGMPIAFQLVAGHLKEAVLLRAGAAFQRATSWHRRHPALTLRRQH</sequence>
<dbReference type="InterPro" id="IPR000120">
    <property type="entry name" value="Amidase"/>
</dbReference>